<feature type="binding site" evidence="8">
    <location>
        <begin position="105"/>
        <end position="112"/>
    </location>
    <ligand>
        <name>ATP</name>
        <dbReference type="ChEBI" id="CHEBI:30616"/>
    </ligand>
</feature>
<dbReference type="Proteomes" id="UP001159427">
    <property type="component" value="Unassembled WGS sequence"/>
</dbReference>
<feature type="region of interest" description="Disordered" evidence="9">
    <location>
        <begin position="728"/>
        <end position="757"/>
    </location>
</feature>
<feature type="compositionally biased region" description="Basic and acidic residues" evidence="9">
    <location>
        <begin position="859"/>
        <end position="877"/>
    </location>
</feature>
<dbReference type="PRINTS" id="PR00380">
    <property type="entry name" value="KINESINHEAVY"/>
</dbReference>
<keyword evidence="7" id="KW-0206">Cytoskeleton</keyword>
<dbReference type="InterPro" id="IPR001752">
    <property type="entry name" value="Kinesin_motor_dom"/>
</dbReference>
<feature type="region of interest" description="Disordered" evidence="9">
    <location>
        <begin position="459"/>
        <end position="532"/>
    </location>
</feature>
<dbReference type="InterPro" id="IPR019821">
    <property type="entry name" value="Kinesin_motor_CS"/>
</dbReference>
<dbReference type="InterPro" id="IPR036961">
    <property type="entry name" value="Kinesin_motor_dom_sf"/>
</dbReference>
<evidence type="ECO:0000256" key="2">
    <source>
        <dbReference type="ARBA" id="ARBA00022701"/>
    </source>
</evidence>
<evidence type="ECO:0000256" key="6">
    <source>
        <dbReference type="ARBA" id="ARBA00023175"/>
    </source>
</evidence>
<gene>
    <name evidence="11" type="ORF">PEVE_00013495</name>
</gene>
<name>A0ABN8LI87_9CNID</name>
<keyword evidence="5" id="KW-0175">Coiled coil</keyword>
<evidence type="ECO:0000256" key="3">
    <source>
        <dbReference type="ARBA" id="ARBA00022741"/>
    </source>
</evidence>
<dbReference type="PANTHER" id="PTHR47968">
    <property type="entry name" value="CENTROMERE PROTEIN E"/>
    <property type="match status" value="1"/>
</dbReference>
<protein>
    <recommendedName>
        <fullName evidence="10">Kinesin motor domain-containing protein</fullName>
    </recommendedName>
</protein>
<dbReference type="Gene3D" id="3.40.850.10">
    <property type="entry name" value="Kinesin motor domain"/>
    <property type="match status" value="1"/>
</dbReference>
<feature type="compositionally biased region" description="Basic residues" evidence="9">
    <location>
        <begin position="911"/>
        <end position="929"/>
    </location>
</feature>
<feature type="region of interest" description="Disordered" evidence="9">
    <location>
        <begin position="893"/>
        <end position="937"/>
    </location>
</feature>
<evidence type="ECO:0000256" key="5">
    <source>
        <dbReference type="ARBA" id="ARBA00023054"/>
    </source>
</evidence>
<dbReference type="EMBL" id="CALNXI010000020">
    <property type="protein sequence ID" value="CAH3015220.1"/>
    <property type="molecule type" value="Genomic_DNA"/>
</dbReference>
<evidence type="ECO:0000256" key="1">
    <source>
        <dbReference type="ARBA" id="ARBA00004245"/>
    </source>
</evidence>
<keyword evidence="12" id="KW-1185">Reference proteome</keyword>
<dbReference type="CDD" id="cd01370">
    <property type="entry name" value="KISc_KIP3_like"/>
    <property type="match status" value="1"/>
</dbReference>
<reference evidence="11 12" key="1">
    <citation type="submission" date="2022-05" db="EMBL/GenBank/DDBJ databases">
        <authorList>
            <consortium name="Genoscope - CEA"/>
            <person name="William W."/>
        </authorList>
    </citation>
    <scope>NUCLEOTIDE SEQUENCE [LARGE SCALE GENOMIC DNA]</scope>
</reference>
<keyword evidence="7" id="KW-0963">Cytoplasm</keyword>
<feature type="compositionally biased region" description="Polar residues" evidence="9">
    <location>
        <begin position="728"/>
        <end position="754"/>
    </location>
</feature>
<feature type="compositionally biased region" description="Basic and acidic residues" evidence="9">
    <location>
        <begin position="512"/>
        <end position="523"/>
    </location>
</feature>
<comment type="similarity">
    <text evidence="8">Belongs to the TRAFAC class myosin-kinesin ATPase superfamily. Kinesin family.</text>
</comment>
<feature type="region of interest" description="Disordered" evidence="9">
    <location>
        <begin position="966"/>
        <end position="1021"/>
    </location>
</feature>
<feature type="region of interest" description="Disordered" evidence="9">
    <location>
        <begin position="784"/>
        <end position="812"/>
    </location>
</feature>
<dbReference type="InterPro" id="IPR027640">
    <property type="entry name" value="Kinesin-like_fam"/>
</dbReference>
<keyword evidence="2" id="KW-0493">Microtubule</keyword>
<evidence type="ECO:0000256" key="4">
    <source>
        <dbReference type="ARBA" id="ARBA00022840"/>
    </source>
</evidence>
<keyword evidence="4 8" id="KW-0067">ATP-binding</keyword>
<evidence type="ECO:0000259" key="10">
    <source>
        <dbReference type="PROSITE" id="PS50067"/>
    </source>
</evidence>
<feature type="compositionally biased region" description="Low complexity" evidence="9">
    <location>
        <begin position="988"/>
        <end position="1000"/>
    </location>
</feature>
<comment type="caution">
    <text evidence="11">The sequence shown here is derived from an EMBL/GenBank/DDBJ whole genome shotgun (WGS) entry which is preliminary data.</text>
</comment>
<feature type="compositionally biased region" description="Polar residues" evidence="9">
    <location>
        <begin position="479"/>
        <end position="496"/>
    </location>
</feature>
<feature type="region of interest" description="Disordered" evidence="9">
    <location>
        <begin position="843"/>
        <end position="881"/>
    </location>
</feature>
<dbReference type="InterPro" id="IPR027417">
    <property type="entry name" value="P-loop_NTPase"/>
</dbReference>
<dbReference type="PROSITE" id="PS00411">
    <property type="entry name" value="KINESIN_MOTOR_1"/>
    <property type="match status" value="1"/>
</dbReference>
<dbReference type="PANTHER" id="PTHR47968:SF13">
    <property type="entry name" value="KINESIN-LIKE PROTEIN KIF19 ISOFORM X1"/>
    <property type="match status" value="1"/>
</dbReference>
<accession>A0ABN8LI87</accession>
<feature type="region of interest" description="Disordered" evidence="9">
    <location>
        <begin position="385"/>
        <end position="408"/>
    </location>
</feature>
<evidence type="ECO:0000256" key="7">
    <source>
        <dbReference type="ARBA" id="ARBA00023212"/>
    </source>
</evidence>
<comment type="subcellular location">
    <subcellularLocation>
        <location evidence="1">Cytoplasm</location>
        <location evidence="1">Cytoskeleton</location>
    </subcellularLocation>
</comment>
<dbReference type="PROSITE" id="PS50067">
    <property type="entry name" value="KINESIN_MOTOR_2"/>
    <property type="match status" value="1"/>
</dbReference>
<keyword evidence="3 8" id="KW-0547">Nucleotide-binding</keyword>
<evidence type="ECO:0000256" key="8">
    <source>
        <dbReference type="PROSITE-ProRule" id="PRU00283"/>
    </source>
</evidence>
<evidence type="ECO:0000313" key="12">
    <source>
        <dbReference type="Proteomes" id="UP001159427"/>
    </source>
</evidence>
<proteinExistence type="inferred from homology"/>
<dbReference type="SMART" id="SM00129">
    <property type="entry name" value="KISc"/>
    <property type="match status" value="1"/>
</dbReference>
<dbReference type="SUPFAM" id="SSF52540">
    <property type="entry name" value="P-loop containing nucleoside triphosphate hydrolases"/>
    <property type="match status" value="1"/>
</dbReference>
<evidence type="ECO:0000313" key="11">
    <source>
        <dbReference type="EMBL" id="CAH3015220.1"/>
    </source>
</evidence>
<feature type="domain" description="Kinesin motor" evidence="10">
    <location>
        <begin position="11"/>
        <end position="345"/>
    </location>
</feature>
<feature type="region of interest" description="Disordered" evidence="9">
    <location>
        <begin position="1048"/>
        <end position="1108"/>
    </location>
</feature>
<organism evidence="11 12">
    <name type="scientific">Porites evermanni</name>
    <dbReference type="NCBI Taxonomy" id="104178"/>
    <lineage>
        <taxon>Eukaryota</taxon>
        <taxon>Metazoa</taxon>
        <taxon>Cnidaria</taxon>
        <taxon>Anthozoa</taxon>
        <taxon>Hexacorallia</taxon>
        <taxon>Scleractinia</taxon>
        <taxon>Fungiina</taxon>
        <taxon>Poritidae</taxon>
        <taxon>Porites</taxon>
    </lineage>
</organism>
<evidence type="ECO:0000256" key="9">
    <source>
        <dbReference type="SAM" id="MobiDB-lite"/>
    </source>
</evidence>
<dbReference type="Pfam" id="PF00225">
    <property type="entry name" value="Kinesin"/>
    <property type="match status" value="1"/>
</dbReference>
<keyword evidence="6 8" id="KW-0505">Motor protein</keyword>
<sequence length="1108" mass="124243">MPDKEKENTHNLIVAVRVRPLNATEVEDKNCTEIVHVLDENLVVLKDPNEDQDDVLRANRSREKQYIFDCAFGPNSSQADVYSEVAKPLIENVITGYNATVFAYGATGAGKTFTMLGTDREPGIMARALNDLFYEMDRTKEDMKYKVSMSYLEIYNEMIRDLLNPSSGFLELREDSKGVVVAGISEVQAKKTSEVMDLLVMGNKQRTSEPTAANKTSSRSHAVLQVTVTQKSRVKNTIDEFRVGKLFMIDLAGSERAAQTKNRGKRMIEGAHINRSLLALGNCINALSENRGHYVNYRDSKLTRLLKDSLGGNCRTVMIAHASPASGSFEETRNTLLYADRAKNIKTNVKPNQFSVSYHIAQYTNIIADLRKEIFRLKLKISEHDTESNDGNSSKKEECKDKNPEEMNRLRDQLVGTFKEQMDIRRKLIELEDTAMQISLDMNRYMLVIDEWEQEKARRGVRKTSRTLSEKSEALVSESGKQSSDSSTQNEDFSNENSREGTLLKSDSLEDVESKDLDTEKNQASEPKNNEATTIVEPEEVAFARDEITTLIAEEKRTSELKTDLQGKLQQTRKEVEALEELLPKKISSEENREILGLLCKVHELEITNAELQSSSLLRENLLRQKDLEMNKFESRQRLCDEIIQMQRGFINDSGVQCSAELDALYEVYMEQSADFEQRENTASTEENTATSLNSIQKASLLAGVNRRMMPLARERLFTFSKLSPLSEETPSRMVSLQNSPVKMSRATPSTRPQMSDDVFVEEEARSQPSLPTPKNMKKLLSLTDDGESERTSPTPSSMTEEVGEEVRPVTPASPVFARTRKIAEIAARRRVGLEKGLSQSRVEIDDELPSKSNSVTDMRAHDQAVGSQKEKPDSRIPVKASLSMSDLSVIDRRAADASSEDSVPVDKRKGAVRTKLNKVTQRKPRRLRSASLDEGKVLRVKPRRTRKEELQEAARQRAAAALAQRNRLYGGQHTDARKHVVSRRSRGSSLSKTTTTQSTDQERRKTVVKAAGSAASNPVEGELQTFWTSVTPPSTVHQYGVNYGKGHTIQKRYRGPAEISGTDSTQSTPRLKPRKNPPRNGTKSVDELSVSGVAVRPTKQAAGVRRS</sequence>